<feature type="compositionally biased region" description="Basic and acidic residues" evidence="1">
    <location>
        <begin position="63"/>
        <end position="72"/>
    </location>
</feature>
<dbReference type="AlphaFoldDB" id="A0A1I4YC60"/>
<keyword evidence="5" id="KW-1185">Reference proteome</keyword>
<feature type="region of interest" description="Disordered" evidence="1">
    <location>
        <begin position="1"/>
        <end position="84"/>
    </location>
</feature>
<protein>
    <submittedName>
        <fullName evidence="3">Uncharacterized protein</fullName>
    </submittedName>
</protein>
<proteinExistence type="predicted"/>
<dbReference type="RefSeq" id="WP_093151740.1">
    <property type="nucleotide sequence ID" value="NZ_FOUP01000004.1"/>
</dbReference>
<name>A0A1I4YC60_9PSEU</name>
<reference evidence="3 4" key="1">
    <citation type="submission" date="2016-10" db="EMBL/GenBank/DDBJ databases">
        <authorList>
            <person name="de Groot N.N."/>
        </authorList>
    </citation>
    <scope>NUCLEOTIDE SEQUENCE [LARGE SCALE GENOMIC DNA]</scope>
    <source>
        <strain evidence="3 4">CPCC 201259</strain>
    </source>
</reference>
<accession>A0A1I4YC60</accession>
<dbReference type="Proteomes" id="UP000270697">
    <property type="component" value="Unassembled WGS sequence"/>
</dbReference>
<evidence type="ECO:0000313" key="2">
    <source>
        <dbReference type="EMBL" id="RKT82593.1"/>
    </source>
</evidence>
<reference evidence="2 5" key="2">
    <citation type="submission" date="2018-10" db="EMBL/GenBank/DDBJ databases">
        <title>Sequencing the genomes of 1000 actinobacteria strains.</title>
        <authorList>
            <person name="Klenk H.-P."/>
        </authorList>
    </citation>
    <scope>NUCLEOTIDE SEQUENCE [LARGE SCALE GENOMIC DNA]</scope>
    <source>
        <strain evidence="2 5">DSM 45119</strain>
    </source>
</reference>
<dbReference type="EMBL" id="FOUP01000004">
    <property type="protein sequence ID" value="SFN35149.1"/>
    <property type="molecule type" value="Genomic_DNA"/>
</dbReference>
<dbReference type="EMBL" id="RBXX01000002">
    <property type="protein sequence ID" value="RKT82593.1"/>
    <property type="molecule type" value="Genomic_DNA"/>
</dbReference>
<evidence type="ECO:0000256" key="1">
    <source>
        <dbReference type="SAM" id="MobiDB-lite"/>
    </source>
</evidence>
<evidence type="ECO:0000313" key="4">
    <source>
        <dbReference type="Proteomes" id="UP000199398"/>
    </source>
</evidence>
<dbReference type="OrthoDB" id="9996041at2"/>
<organism evidence="3 4">
    <name type="scientific">Saccharopolyspora antimicrobica</name>
    <dbReference type="NCBI Taxonomy" id="455193"/>
    <lineage>
        <taxon>Bacteria</taxon>
        <taxon>Bacillati</taxon>
        <taxon>Actinomycetota</taxon>
        <taxon>Actinomycetes</taxon>
        <taxon>Pseudonocardiales</taxon>
        <taxon>Pseudonocardiaceae</taxon>
        <taxon>Saccharopolyspora</taxon>
    </lineage>
</organism>
<dbReference type="Proteomes" id="UP000199398">
    <property type="component" value="Unassembled WGS sequence"/>
</dbReference>
<sequence length="84" mass="9079">MNLSSPARPSAQRRTTQRRAHPAPAIRHAPGSGRPLGVPVRPVHPVAFVEPGPRGNAGPPQPRADRSHDTMRRLRTPFTAPDGE</sequence>
<gene>
    <name evidence="2" type="ORF">ATL45_0845</name>
    <name evidence="3" type="ORF">SAMN05421805_10460</name>
</gene>
<evidence type="ECO:0000313" key="3">
    <source>
        <dbReference type="EMBL" id="SFN35149.1"/>
    </source>
</evidence>
<evidence type="ECO:0000313" key="5">
    <source>
        <dbReference type="Proteomes" id="UP000270697"/>
    </source>
</evidence>
<dbReference type="STRING" id="455193.SAMN05421805_10460"/>